<dbReference type="OMA" id="LDWEIAF"/>
<dbReference type="InterPro" id="IPR010982">
    <property type="entry name" value="Lambda_DNA-bd_dom_sf"/>
</dbReference>
<feature type="domain" description="HTH cro/C1-type" evidence="1">
    <location>
        <begin position="23"/>
        <end position="64"/>
    </location>
</feature>
<evidence type="ECO:0000259" key="1">
    <source>
        <dbReference type="PROSITE" id="PS50943"/>
    </source>
</evidence>
<proteinExistence type="predicted"/>
<accession>A0A0L8T193</accession>
<dbReference type="GO" id="GO:0003677">
    <property type="term" value="F:DNA binding"/>
    <property type="evidence" value="ECO:0007669"/>
    <property type="project" value="InterPro"/>
</dbReference>
<reference evidence="2" key="3">
    <citation type="submission" date="2019-12" db="EMBL/GenBank/DDBJ databases">
        <authorList>
            <consortium name="NCBI Pathogen Detection Project"/>
        </authorList>
    </citation>
    <scope>NUCLEOTIDE SEQUENCE</scope>
    <source>
        <strain evidence="2">1930</strain>
    </source>
</reference>
<dbReference type="Proteomes" id="UP001156560">
    <property type="component" value="Chromosome 1"/>
</dbReference>
<dbReference type="SUPFAM" id="SSF47413">
    <property type="entry name" value="lambda repressor-like DNA-binding domains"/>
    <property type="match status" value="1"/>
</dbReference>
<evidence type="ECO:0000313" key="4">
    <source>
        <dbReference type="EMBL" id="WAT91765.1"/>
    </source>
</evidence>
<reference evidence="2" key="1">
    <citation type="journal article" date="2018" name="Genome Biol.">
        <title>SKESA: strategic k-mer extension for scrupulous assemblies.</title>
        <authorList>
            <person name="Souvorov A."/>
            <person name="Agarwala R."/>
            <person name="Lipman D.J."/>
        </authorList>
    </citation>
    <scope>NUCLEOTIDE SEQUENCE</scope>
    <source>
        <strain evidence="2">1930</strain>
    </source>
</reference>
<sequence length="88" mass="9825">MTNYTNVLLDRLKTQLELTSDYQLAKVLDVGTSRISNYRNGRSVLDWEIAFKIADLLGLDDQDVVYGLLEDKSINPRLINALQAGAPA</sequence>
<dbReference type="PROSITE" id="PS50943">
    <property type="entry name" value="HTH_CROC1"/>
    <property type="match status" value="1"/>
</dbReference>
<dbReference type="Proteomes" id="UP000464718">
    <property type="component" value="Chromosome i"/>
</dbReference>
<reference evidence="3 5" key="2">
    <citation type="submission" date="2018-12" db="EMBL/GenBank/DDBJ databases">
        <title>Genomic insights into the evolutionary origins and pathogenicity of five Vibrio parahaemolyticus strains isolated from the shrimp with acute hepatopancreatic necrosis disease (AHPND).</title>
        <authorList>
            <person name="Yang Q."/>
            <person name="Dong X."/>
            <person name="Xie G."/>
            <person name="Fu S."/>
            <person name="Zou P."/>
            <person name="Sun J."/>
            <person name="Wang Y."/>
            <person name="Huang J."/>
        </authorList>
    </citation>
    <scope>NUCLEOTIDE SEQUENCE [LARGE SCALE GENOMIC DNA]</scope>
    <source>
        <strain evidence="3 5">20160303005-1</strain>
    </source>
</reference>
<dbReference type="Gene3D" id="1.10.260.40">
    <property type="entry name" value="lambda repressor-like DNA-binding domains"/>
    <property type="match status" value="1"/>
</dbReference>
<dbReference type="EMBL" id="CP114194">
    <property type="protein sequence ID" value="WAT91765.1"/>
    <property type="molecule type" value="Genomic_DNA"/>
</dbReference>
<dbReference type="OrthoDB" id="8777496at2"/>
<dbReference type="GeneID" id="1189093"/>
<dbReference type="Pfam" id="PF01381">
    <property type="entry name" value="HTH_3"/>
    <property type="match status" value="1"/>
</dbReference>
<evidence type="ECO:0000313" key="2">
    <source>
        <dbReference type="EMBL" id="HAS6678127.1"/>
    </source>
</evidence>
<dbReference type="RefSeq" id="WP_005388732.1">
    <property type="nucleotide sequence ID" value="NZ_CAMFGX010000006.1"/>
</dbReference>
<organism evidence="2">
    <name type="scientific">Vibrio parahaemolyticus</name>
    <dbReference type="NCBI Taxonomy" id="670"/>
    <lineage>
        <taxon>Bacteria</taxon>
        <taxon>Pseudomonadati</taxon>
        <taxon>Pseudomonadota</taxon>
        <taxon>Gammaproteobacteria</taxon>
        <taxon>Vibrionales</taxon>
        <taxon>Vibrionaceae</taxon>
        <taxon>Vibrio</taxon>
    </lineage>
</organism>
<dbReference type="CDD" id="cd00093">
    <property type="entry name" value="HTH_XRE"/>
    <property type="match status" value="1"/>
</dbReference>
<evidence type="ECO:0000313" key="5">
    <source>
        <dbReference type="Proteomes" id="UP000464718"/>
    </source>
</evidence>
<evidence type="ECO:0000313" key="3">
    <source>
        <dbReference type="EMBL" id="QHH09398.1"/>
    </source>
</evidence>
<gene>
    <name evidence="3" type="ORF">EHC69_08405</name>
    <name evidence="2" type="ORF">I7278_15025</name>
    <name evidence="4" type="ORF">O1Q84_08075</name>
</gene>
<reference evidence="4" key="4">
    <citation type="submission" date="2022-12" db="EMBL/GenBank/DDBJ databases">
        <title>Vibrio parahaemolyticus become highly virulent by producing novel Tc toxins.</title>
        <authorList>
            <person name="Yang F."/>
            <person name="You Y."/>
            <person name="Lai Q."/>
            <person name="Xu L."/>
            <person name="Li F."/>
        </authorList>
    </citation>
    <scope>NUCLEOTIDE SEQUENCE</scope>
    <source>
        <strain evidence="4">Vp-HL-202005</strain>
    </source>
</reference>
<dbReference type="EMBL" id="DACQKT010000006">
    <property type="protein sequence ID" value="HAS6678127.1"/>
    <property type="molecule type" value="Genomic_DNA"/>
</dbReference>
<dbReference type="Proteomes" id="UP000856022">
    <property type="component" value="Unassembled WGS sequence"/>
</dbReference>
<dbReference type="InterPro" id="IPR001387">
    <property type="entry name" value="Cro/C1-type_HTH"/>
</dbReference>
<name>A0A0L8T193_VIBPH</name>
<dbReference type="EMBL" id="CP034298">
    <property type="protein sequence ID" value="QHH09398.1"/>
    <property type="molecule type" value="Genomic_DNA"/>
</dbReference>
<protein>
    <submittedName>
        <fullName evidence="2">Helix-turn-helix domain-containing protein</fullName>
    </submittedName>
</protein>
<dbReference type="AlphaFoldDB" id="A0A0L8T193"/>